<dbReference type="GO" id="GO:0006635">
    <property type="term" value="P:fatty acid beta-oxidation"/>
    <property type="evidence" value="ECO:0007669"/>
    <property type="project" value="TreeGrafter"/>
</dbReference>
<reference evidence="4" key="1">
    <citation type="submission" date="2020-05" db="EMBL/GenBank/DDBJ databases">
        <authorList>
            <person name="Chiriac C."/>
            <person name="Salcher M."/>
            <person name="Ghai R."/>
            <person name="Kavagutti S V."/>
        </authorList>
    </citation>
    <scope>NUCLEOTIDE SEQUENCE</scope>
</reference>
<evidence type="ECO:0000313" key="3">
    <source>
        <dbReference type="EMBL" id="CAB4776537.1"/>
    </source>
</evidence>
<gene>
    <name evidence="2" type="ORF">UFOPK2658_00875</name>
    <name evidence="3" type="ORF">UFOPK2880_01145</name>
    <name evidence="4" type="ORF">UFOPK3004_00694</name>
    <name evidence="5" type="ORF">UFOPK3304_00954</name>
    <name evidence="6" type="ORF">UFOPK3494_01001</name>
    <name evidence="7" type="ORF">UFOPK4134_00756</name>
</gene>
<dbReference type="InterPro" id="IPR018376">
    <property type="entry name" value="Enoyl-CoA_hyd/isom_CS"/>
</dbReference>
<evidence type="ECO:0000313" key="2">
    <source>
        <dbReference type="EMBL" id="CAB4718840.1"/>
    </source>
</evidence>
<dbReference type="CDD" id="cd06558">
    <property type="entry name" value="crotonase-like"/>
    <property type="match status" value="1"/>
</dbReference>
<name>A0A6J6XVE6_9ZZZZ</name>
<evidence type="ECO:0000313" key="5">
    <source>
        <dbReference type="EMBL" id="CAB4870245.1"/>
    </source>
</evidence>
<dbReference type="EMBL" id="CAEZYH010000029">
    <property type="protein sequence ID" value="CAB4718840.1"/>
    <property type="molecule type" value="Genomic_DNA"/>
</dbReference>
<organism evidence="4">
    <name type="scientific">freshwater metagenome</name>
    <dbReference type="NCBI Taxonomy" id="449393"/>
    <lineage>
        <taxon>unclassified sequences</taxon>
        <taxon>metagenomes</taxon>
        <taxon>ecological metagenomes</taxon>
    </lineage>
</organism>
<sequence length="273" mass="29334">MGTGLSVTKADGIARIVLNSPPINLFTFDFFLETAQVINDLAVDDDVRVVLISSANPDFFIAHFDVAAILTFPTETPPATELNPYHVMCETLRTMPKATIAVIEGRVGGGGSELALSCDMRFAVLPHGDHPGAVFNQPEVGLGIIPGGSGTQRLARLMGRSRALEVVLGCDDFDAVEAERYGWVNRSLAQDELWPFVERMARRIASFPAHAIAAGKASVIRAEKEVEQDLLAEGNAFSATLGGPGARDAMEKFLRDGGQTREGELRLSTLLDP</sequence>
<evidence type="ECO:0000313" key="4">
    <source>
        <dbReference type="EMBL" id="CAB4801341.1"/>
    </source>
</evidence>
<dbReference type="EMBL" id="CAFBMF010000058">
    <property type="protein sequence ID" value="CAB4902199.1"/>
    <property type="molecule type" value="Genomic_DNA"/>
</dbReference>
<accession>A0A6J6XVE6</accession>
<comment type="similarity">
    <text evidence="1">Belongs to the enoyl-CoA hydratase/isomerase family.</text>
</comment>
<evidence type="ECO:0000256" key="1">
    <source>
        <dbReference type="ARBA" id="ARBA00005254"/>
    </source>
</evidence>
<dbReference type="EMBL" id="CAFBPS010000044">
    <property type="protein sequence ID" value="CAB5028548.1"/>
    <property type="molecule type" value="Genomic_DNA"/>
</dbReference>
<dbReference type="GO" id="GO:0003824">
    <property type="term" value="F:catalytic activity"/>
    <property type="evidence" value="ECO:0007669"/>
    <property type="project" value="InterPro"/>
</dbReference>
<dbReference type="EMBL" id="CAFBLJ010000043">
    <property type="protein sequence ID" value="CAB4870245.1"/>
    <property type="molecule type" value="Genomic_DNA"/>
</dbReference>
<dbReference type="SUPFAM" id="SSF52096">
    <property type="entry name" value="ClpP/crotonase"/>
    <property type="match status" value="1"/>
</dbReference>
<dbReference type="PANTHER" id="PTHR11941">
    <property type="entry name" value="ENOYL-COA HYDRATASE-RELATED"/>
    <property type="match status" value="1"/>
</dbReference>
<protein>
    <submittedName>
        <fullName evidence="4">Unannotated protein</fullName>
    </submittedName>
</protein>
<dbReference type="PROSITE" id="PS00166">
    <property type="entry name" value="ENOYL_COA_HYDRATASE"/>
    <property type="match status" value="1"/>
</dbReference>
<dbReference type="EMBL" id="CAEZZP010000071">
    <property type="protein sequence ID" value="CAB4776537.1"/>
    <property type="molecule type" value="Genomic_DNA"/>
</dbReference>
<dbReference type="PANTHER" id="PTHR11941:SF54">
    <property type="entry name" value="ENOYL-COA HYDRATASE, MITOCHONDRIAL"/>
    <property type="match status" value="1"/>
</dbReference>
<evidence type="ECO:0000313" key="7">
    <source>
        <dbReference type="EMBL" id="CAB5028548.1"/>
    </source>
</evidence>
<dbReference type="AlphaFoldDB" id="A0A6J6XVE6"/>
<dbReference type="EMBL" id="CAFAAL010000045">
    <property type="protein sequence ID" value="CAB4801341.1"/>
    <property type="molecule type" value="Genomic_DNA"/>
</dbReference>
<dbReference type="InterPro" id="IPR029045">
    <property type="entry name" value="ClpP/crotonase-like_dom_sf"/>
</dbReference>
<dbReference type="Gene3D" id="3.90.226.10">
    <property type="entry name" value="2-enoyl-CoA Hydratase, Chain A, domain 1"/>
    <property type="match status" value="1"/>
</dbReference>
<dbReference type="Pfam" id="PF00378">
    <property type="entry name" value="ECH_1"/>
    <property type="match status" value="1"/>
</dbReference>
<evidence type="ECO:0000313" key="6">
    <source>
        <dbReference type="EMBL" id="CAB4902199.1"/>
    </source>
</evidence>
<proteinExistence type="inferred from homology"/>
<dbReference type="InterPro" id="IPR001753">
    <property type="entry name" value="Enoyl-CoA_hydra/iso"/>
</dbReference>